<dbReference type="Proteomes" id="UP000472276">
    <property type="component" value="Unassembled WGS sequence"/>
</dbReference>
<dbReference type="PANTHER" id="PTHR35671">
    <property type="entry name" value="PROTEIN TOPAZ1"/>
    <property type="match status" value="1"/>
</dbReference>
<feature type="region of interest" description="Disordered" evidence="8">
    <location>
        <begin position="302"/>
        <end position="327"/>
    </location>
</feature>
<sequence>MCNLRPRFIWCVCKRSYSAWFKRLHGRTNPRSERSKIPYQMKLTSQAVLAMRKGRKRQADLKSGRCHFRQCDISGESGVARRTKSVRVGVREGRSSVKATSAGCDPQPAAPSAKSGQVRRETPRRLPNVDRHSEPNLSGLAGSEVLLRRAVGASHCGLCGECKYTSPQRKAPGKLKRLKRASPGSEPPAAQSEIEKENTIIQSSKKIIVWINQYPKVILCDVAKKCEACGHDCGYVLPDALENKVVRCFQQEMRASFRFWPTCLRHNESETVKKTLVKSSKCCPSAQDEKTVCQSQSVIRQNHPDEGMHSQPLSHHTVSPFHRSQTGEDSATCSASFLLDEHTNTGNCRGGMRDRDAEEDLGPGSDPVSSETCREKGKVGDSIECSSTLDFAPTDKCSASGGQKGDPTNADGSHVLSDLIDHVSDEETDAPESYTCQRVRAYLRKIHFSCARTYMAWPFSKTCTTNASTTAGTIDPSAKDGIDSGTVNQSMPGSSSNLFKDIPPKAPTEKWEEDGESVFAQGNEKGHRKDMETSPLFNQPEESETRPNSDTASFPPPAQCGRERGTDGVSASALLVNGPETVTSISTPSPSVLGLSDWDTATTLSPMSSPFTQGSVSSLSATTSSLPPSSLIPKRFNVADKILSSREEAQTASSSPHVPLHTPDSFHSCESSILPQVEHANDKEPFPCRSPPRLEPYYCTSPFRGNALAGSPLCSISQEHCVESDSNEFMLPPLLSPVSSPQLQLCQRSFSCCSSSNTDEENVEEEEEEMNKAASNLPQNDNCNNETYDCLEHNIEESERVLSDFTTPETLREHQSSPSREEESAEEEDMEQGNGSSEQVSLHRKIKPSLSSGVLTEPCSSSSSDEENGAASSDGESHSDTEEGSSPSKIANREEDKIQVEAAGDSQPGILDELTAYEQDILLVDVMQDDPELFDNLPDQSLLKLGPTRAAEAPGTKPAAVVNTPRRAGASQELHERLAPVTVGLPCDSPDNTEESNSRPWRPHSSNSHTGTQSDTCPTSTEKQSKHVVQSDTNNNHVNSGPERSQPIKTVNSFQNITPLMSMGTAGAWITNSANMMDFRRLKSSSYCRLYFSESLTCGFKMCRFQHLPAEGDEKFCIENVTRFIKNPMCLQKAGAVFTGYYQKNPPGVYFSLPIFFSLLWALLKAGMVSEVFSVLSVGLAHNIVPSHEFLLSLFNCVREKGLMGFVPELMQLTFKMANAGLELSLDCLDCVRNTPFFQQMIHPNSPSVSGNNKVSPGAPFPEYLNLAHSIVEMELCMKQEDWRRIGEVFRGICQSTQHPSQVERISGRIAVALLSEGKDKLSLPFSVFAETVCQNESEDSMVRSFIGRIGVSLMLRYHKTHQWAKGRRVVETLSVLKVCYSTLKGLFGNEDGASRCCLITVAAELFLLSGSVEGALNTLRENKWFLSSCSWPCEPADLESRTRVLIRLAEKTSHRDTLEVLCNLPGVKESSDSMDISRYSPLFNSHLQVCVDRQILPVASDTVDFMLSKNLAVDHTVLRILLQKLGKQNLWLRAREVFRHSLSVGYYPGVSAPPGFMTLIVPCRLGEVELALTFEMFITANATFIHHLSEPTTSLTITLKRTQSCESEYLSAGSRLLSAACIPQPKLIVHYTAVNSEQEQVFMLDVSSARRWLRHNHLWAHEVWTH</sequence>
<feature type="compositionally biased region" description="Basic and acidic residues" evidence="8">
    <location>
        <begin position="810"/>
        <end position="822"/>
    </location>
</feature>
<evidence type="ECO:0000313" key="10">
    <source>
        <dbReference type="Ensembl" id="ENSOABP00000006686.2"/>
    </source>
</evidence>
<dbReference type="Pfam" id="PF14669">
    <property type="entry name" value="Asp_Glu_race_2"/>
    <property type="match status" value="1"/>
</dbReference>
<keyword evidence="11" id="KW-1185">Reference proteome</keyword>
<feature type="compositionally biased region" description="Basic and acidic residues" evidence="8">
    <location>
        <begin position="118"/>
        <end position="134"/>
    </location>
</feature>
<feature type="region of interest" description="Disordered" evidence="8">
    <location>
        <begin position="967"/>
        <end position="1049"/>
    </location>
</feature>
<feature type="region of interest" description="Disordered" evidence="8">
    <location>
        <begin position="344"/>
        <end position="375"/>
    </location>
</feature>
<dbReference type="GO" id="GO:0005829">
    <property type="term" value="C:cytosol"/>
    <property type="evidence" value="ECO:0007669"/>
    <property type="project" value="UniProtKB-SubCell"/>
</dbReference>
<reference evidence="10" key="1">
    <citation type="submission" date="2025-08" db="UniProtKB">
        <authorList>
            <consortium name="Ensembl"/>
        </authorList>
    </citation>
    <scope>IDENTIFICATION</scope>
</reference>
<feature type="compositionally biased region" description="Acidic residues" evidence="8">
    <location>
        <begin position="758"/>
        <end position="769"/>
    </location>
</feature>
<evidence type="ECO:0000313" key="11">
    <source>
        <dbReference type="Proteomes" id="UP000472276"/>
    </source>
</evidence>
<protein>
    <recommendedName>
        <fullName evidence="3">Protein TOPAZ1</fullName>
    </recommendedName>
    <alternativeName>
        <fullName evidence="7">Testis- and ovary-specific PAZ domain-containing protein 1</fullName>
    </alternativeName>
</protein>
<feature type="compositionally biased region" description="Polar residues" evidence="8">
    <location>
        <begin position="1004"/>
        <end position="1049"/>
    </location>
</feature>
<name>A0A668S1Y0_OREAU</name>
<dbReference type="RefSeq" id="XP_039461028.1">
    <property type="nucleotide sequence ID" value="XM_039605094.1"/>
</dbReference>
<evidence type="ECO:0000256" key="4">
    <source>
        <dbReference type="ARBA" id="ARBA00022490"/>
    </source>
</evidence>
<reference evidence="10" key="2">
    <citation type="submission" date="2025-09" db="UniProtKB">
        <authorList>
            <consortium name="Ensembl"/>
        </authorList>
    </citation>
    <scope>IDENTIFICATION</scope>
</reference>
<dbReference type="InterPro" id="IPR038952">
    <property type="entry name" value="TOPAZ1"/>
</dbReference>
<feature type="compositionally biased region" description="Polar residues" evidence="8">
    <location>
        <begin position="311"/>
        <end position="327"/>
    </location>
</feature>
<keyword evidence="6" id="KW-0744">Spermatogenesis</keyword>
<dbReference type="GO" id="GO:0048137">
    <property type="term" value="P:spermatocyte division"/>
    <property type="evidence" value="ECO:0007669"/>
    <property type="project" value="TreeGrafter"/>
</dbReference>
<feature type="region of interest" description="Disordered" evidence="8">
    <location>
        <begin position="755"/>
        <end position="780"/>
    </location>
</feature>
<feature type="region of interest" description="Disordered" evidence="8">
    <location>
        <begin position="173"/>
        <end position="194"/>
    </location>
</feature>
<dbReference type="PANTHER" id="PTHR35671:SF1">
    <property type="entry name" value="PROTEIN TOPAZ1"/>
    <property type="match status" value="1"/>
</dbReference>
<evidence type="ECO:0000256" key="7">
    <source>
        <dbReference type="ARBA" id="ARBA00031943"/>
    </source>
</evidence>
<evidence type="ECO:0000256" key="2">
    <source>
        <dbReference type="ARBA" id="ARBA00004514"/>
    </source>
</evidence>
<keyword evidence="5" id="KW-0221">Differentiation</keyword>
<feature type="region of interest" description="Disordered" evidence="8">
    <location>
        <begin position="90"/>
        <end position="138"/>
    </location>
</feature>
<dbReference type="CTD" id="375337"/>
<comment type="subcellular location">
    <subcellularLocation>
        <location evidence="2">Cytoplasm</location>
        <location evidence="2">Cytosol</location>
    </subcellularLocation>
</comment>
<dbReference type="InterPro" id="IPR029435">
    <property type="entry name" value="TOPAZ1_dom"/>
</dbReference>
<organism evidence="10 11">
    <name type="scientific">Oreochromis aureus</name>
    <name type="common">Israeli tilapia</name>
    <name type="synonym">Chromis aureus</name>
    <dbReference type="NCBI Taxonomy" id="47969"/>
    <lineage>
        <taxon>Eukaryota</taxon>
        <taxon>Metazoa</taxon>
        <taxon>Chordata</taxon>
        <taxon>Craniata</taxon>
        <taxon>Vertebrata</taxon>
        <taxon>Euteleostomi</taxon>
        <taxon>Actinopterygii</taxon>
        <taxon>Neopterygii</taxon>
        <taxon>Teleostei</taxon>
        <taxon>Neoteleostei</taxon>
        <taxon>Acanthomorphata</taxon>
        <taxon>Ovalentaria</taxon>
        <taxon>Cichlomorphae</taxon>
        <taxon>Cichliformes</taxon>
        <taxon>Cichlidae</taxon>
        <taxon>African cichlids</taxon>
        <taxon>Pseudocrenilabrinae</taxon>
        <taxon>Oreochromini</taxon>
        <taxon>Oreochromis</taxon>
    </lineage>
</organism>
<evidence type="ECO:0000256" key="1">
    <source>
        <dbReference type="ARBA" id="ARBA00002132"/>
    </source>
</evidence>
<evidence type="ECO:0000256" key="3">
    <source>
        <dbReference type="ARBA" id="ARBA00016464"/>
    </source>
</evidence>
<dbReference type="Ensembl" id="ENSOABT00000006921.2">
    <property type="protein sequence ID" value="ENSOABP00000006686.2"/>
    <property type="gene ID" value="ENSOABG00000003732.2"/>
</dbReference>
<feature type="compositionally biased region" description="Polar residues" evidence="8">
    <location>
        <begin position="485"/>
        <end position="498"/>
    </location>
</feature>
<gene>
    <name evidence="10" type="primary">topaz1</name>
</gene>
<evidence type="ECO:0000259" key="9">
    <source>
        <dbReference type="Pfam" id="PF14669"/>
    </source>
</evidence>
<feature type="compositionally biased region" description="Polar residues" evidence="8">
    <location>
        <begin position="849"/>
        <end position="863"/>
    </location>
</feature>
<feature type="region of interest" description="Disordered" evidence="8">
    <location>
        <begin position="799"/>
        <end position="893"/>
    </location>
</feature>
<evidence type="ECO:0000256" key="6">
    <source>
        <dbReference type="ARBA" id="ARBA00022871"/>
    </source>
</evidence>
<dbReference type="GO" id="GO:0030154">
    <property type="term" value="P:cell differentiation"/>
    <property type="evidence" value="ECO:0007669"/>
    <property type="project" value="UniProtKB-KW"/>
</dbReference>
<comment type="function">
    <text evidence="1">Important for normal spermatogenesis and male fertility. Specifically required for progression to the post-meiotic stages of spermatocyte development. Seems to be necessary for normal expression levels of a number of testis-expressed gene transcripts, although its role in this process is unclear.</text>
</comment>
<accession>A0A668S1Y0</accession>
<dbReference type="GeneID" id="116320474"/>
<feature type="domain" description="Protein TOPAZ1" evidence="9">
    <location>
        <begin position="1274"/>
        <end position="1447"/>
    </location>
</feature>
<feature type="region of interest" description="Disordered" evidence="8">
    <location>
        <begin position="472"/>
        <end position="568"/>
    </location>
</feature>
<keyword evidence="4" id="KW-0963">Cytoplasm</keyword>
<proteinExistence type="predicted"/>
<dbReference type="AlphaFoldDB" id="A0A668S1Y0"/>
<evidence type="ECO:0000256" key="8">
    <source>
        <dbReference type="SAM" id="MobiDB-lite"/>
    </source>
</evidence>
<evidence type="ECO:0000256" key="5">
    <source>
        <dbReference type="ARBA" id="ARBA00022782"/>
    </source>
</evidence>
<dbReference type="OMA" id="CQRVRVY"/>